<organism evidence="6 7">
    <name type="scientific">Actinomadura barringtoniae</name>
    <dbReference type="NCBI Taxonomy" id="1427535"/>
    <lineage>
        <taxon>Bacteria</taxon>
        <taxon>Bacillati</taxon>
        <taxon>Actinomycetota</taxon>
        <taxon>Actinomycetes</taxon>
        <taxon>Streptosporangiales</taxon>
        <taxon>Thermomonosporaceae</taxon>
        <taxon>Actinomadura</taxon>
    </lineage>
</organism>
<dbReference type="Pfam" id="PF00440">
    <property type="entry name" value="TetR_N"/>
    <property type="match status" value="1"/>
</dbReference>
<evidence type="ECO:0000256" key="3">
    <source>
        <dbReference type="ARBA" id="ARBA00023163"/>
    </source>
</evidence>
<dbReference type="Gene3D" id="1.10.357.10">
    <property type="entry name" value="Tetracycline Repressor, domain 2"/>
    <property type="match status" value="1"/>
</dbReference>
<dbReference type="EMBL" id="JAGEOJ010000003">
    <property type="protein sequence ID" value="MBO2446979.1"/>
    <property type="molecule type" value="Genomic_DNA"/>
</dbReference>
<dbReference type="InterPro" id="IPR001647">
    <property type="entry name" value="HTH_TetR"/>
</dbReference>
<dbReference type="SUPFAM" id="SSF46689">
    <property type="entry name" value="Homeodomain-like"/>
    <property type="match status" value="1"/>
</dbReference>
<dbReference type="Proteomes" id="UP000669179">
    <property type="component" value="Unassembled WGS sequence"/>
</dbReference>
<evidence type="ECO:0000259" key="5">
    <source>
        <dbReference type="PROSITE" id="PS50977"/>
    </source>
</evidence>
<keyword evidence="1" id="KW-0805">Transcription regulation</keyword>
<evidence type="ECO:0000256" key="4">
    <source>
        <dbReference type="PROSITE-ProRule" id="PRU00335"/>
    </source>
</evidence>
<evidence type="ECO:0000256" key="2">
    <source>
        <dbReference type="ARBA" id="ARBA00023125"/>
    </source>
</evidence>
<dbReference type="InterPro" id="IPR009057">
    <property type="entry name" value="Homeodomain-like_sf"/>
</dbReference>
<dbReference type="PANTHER" id="PTHR30055">
    <property type="entry name" value="HTH-TYPE TRANSCRIPTIONAL REGULATOR RUTR"/>
    <property type="match status" value="1"/>
</dbReference>
<dbReference type="GO" id="GO:0000976">
    <property type="term" value="F:transcription cis-regulatory region binding"/>
    <property type="evidence" value="ECO:0007669"/>
    <property type="project" value="TreeGrafter"/>
</dbReference>
<dbReference type="GO" id="GO:0003700">
    <property type="term" value="F:DNA-binding transcription factor activity"/>
    <property type="evidence" value="ECO:0007669"/>
    <property type="project" value="TreeGrafter"/>
</dbReference>
<proteinExistence type="predicted"/>
<dbReference type="RefSeq" id="WP_208254589.1">
    <property type="nucleotide sequence ID" value="NZ_JAGEOJ010000003.1"/>
</dbReference>
<sequence length="192" mass="20918">MSNEEKIVAAAIKHLNEEPTASMARLAEAIGTSRATLHRHFASREALIHTLGVCSLDRWEASQNEAGMAEAAASGDPERIAATLRAMMRLFTADADEYGFALTDHFLAAMPDLVARAEELEEREVAFYEAAQRAGVLRADLPVRWISNAVLGILIAARDSLRRGDIARRDVPDLVLTTLLHGTDGDSQGERP</sequence>
<accession>A0A939T3N9</accession>
<gene>
    <name evidence="6" type="ORF">J4573_07745</name>
</gene>
<keyword evidence="2 4" id="KW-0238">DNA-binding</keyword>
<dbReference type="AlphaFoldDB" id="A0A939T3N9"/>
<evidence type="ECO:0000313" key="6">
    <source>
        <dbReference type="EMBL" id="MBO2446979.1"/>
    </source>
</evidence>
<evidence type="ECO:0000256" key="1">
    <source>
        <dbReference type="ARBA" id="ARBA00023015"/>
    </source>
</evidence>
<feature type="DNA-binding region" description="H-T-H motif" evidence="4">
    <location>
        <begin position="22"/>
        <end position="41"/>
    </location>
</feature>
<dbReference type="InterPro" id="IPR050109">
    <property type="entry name" value="HTH-type_TetR-like_transc_reg"/>
</dbReference>
<dbReference type="PROSITE" id="PS50977">
    <property type="entry name" value="HTH_TETR_2"/>
    <property type="match status" value="1"/>
</dbReference>
<comment type="caution">
    <text evidence="6">The sequence shown here is derived from an EMBL/GenBank/DDBJ whole genome shotgun (WGS) entry which is preliminary data.</text>
</comment>
<reference evidence="6" key="1">
    <citation type="submission" date="2021-03" db="EMBL/GenBank/DDBJ databases">
        <authorList>
            <person name="Kanchanasin P."/>
            <person name="Saeng-In P."/>
            <person name="Phongsopitanun W."/>
            <person name="Yuki M."/>
            <person name="Kudo T."/>
            <person name="Ohkuma M."/>
            <person name="Tanasupawat S."/>
        </authorList>
    </citation>
    <scope>NUCLEOTIDE SEQUENCE</scope>
    <source>
        <strain evidence="6">GKU 128</strain>
    </source>
</reference>
<keyword evidence="3" id="KW-0804">Transcription</keyword>
<keyword evidence="7" id="KW-1185">Reference proteome</keyword>
<name>A0A939T3N9_9ACTN</name>
<evidence type="ECO:0000313" key="7">
    <source>
        <dbReference type="Proteomes" id="UP000669179"/>
    </source>
</evidence>
<protein>
    <submittedName>
        <fullName evidence="6">TetR/AcrR family transcriptional regulator</fullName>
    </submittedName>
</protein>
<feature type="domain" description="HTH tetR-type" evidence="5">
    <location>
        <begin position="1"/>
        <end position="59"/>
    </location>
</feature>
<dbReference type="PANTHER" id="PTHR30055:SF234">
    <property type="entry name" value="HTH-TYPE TRANSCRIPTIONAL REGULATOR BETI"/>
    <property type="match status" value="1"/>
</dbReference>